<sequence length="210" mass="23559">MKNLLATLSLVFIFTACEKTTAKKANNHENPALEPVWNALDSATAAKTWMEFRSPGDMHKVLEKIEGNWAADVSTWVEDKGQPVISKSECSNTMILGGRYLVTDYKGSVMGMPFDAIKTMGYDKAKKKFVSSLIDNMGTGFMLTEGEWDPSTKSINFKGKIPDPTQPGKEWEARETYTLVDDNHHIIEIYGPDPKTGKIIRTMEVKFTRK</sequence>
<dbReference type="Pfam" id="PF07617">
    <property type="entry name" value="DUF1579"/>
    <property type="match status" value="1"/>
</dbReference>
<proteinExistence type="predicted"/>
<name>A0A316XD03_9FLAO</name>
<evidence type="ECO:0000313" key="1">
    <source>
        <dbReference type="EMBL" id="PWN68670.1"/>
    </source>
</evidence>
<dbReference type="AlphaFoldDB" id="A0A316XD03"/>
<dbReference type="EMBL" id="PPED02000004">
    <property type="protein sequence ID" value="PWN68670.1"/>
    <property type="molecule type" value="Genomic_DNA"/>
</dbReference>
<gene>
    <name evidence="1" type="ORF">C1631_018515</name>
</gene>
<evidence type="ECO:0000313" key="2">
    <source>
        <dbReference type="Proteomes" id="UP000236594"/>
    </source>
</evidence>
<accession>A0A316XD03</accession>
<dbReference type="Proteomes" id="UP000236594">
    <property type="component" value="Unassembled WGS sequence"/>
</dbReference>
<keyword evidence="2" id="KW-1185">Reference proteome</keyword>
<reference evidence="1 2" key="1">
    <citation type="submission" date="2018-04" db="EMBL/GenBank/DDBJ databases">
        <title>Draft Genome Sequence of Phosphate-Solubilizing Chryseobacterium sp. ISE14 that is a Biocontrol and Plant Growth-Promoting Rhizobacterium Isolated from Cucumber.</title>
        <authorList>
            <person name="Jeong J.-J."/>
            <person name="Sang M.K."/>
            <person name="Choi I.-G."/>
            <person name="Kim K.D."/>
        </authorList>
    </citation>
    <scope>NUCLEOTIDE SEQUENCE [LARGE SCALE GENOMIC DNA]</scope>
    <source>
        <strain evidence="1 2">ISE14</strain>
    </source>
</reference>
<comment type="caution">
    <text evidence="1">The sequence shown here is derived from an EMBL/GenBank/DDBJ whole genome shotgun (WGS) entry which is preliminary data.</text>
</comment>
<protein>
    <submittedName>
        <fullName evidence="1">DUF1579 domain-containing protein</fullName>
    </submittedName>
</protein>
<dbReference type="InterPro" id="IPR011473">
    <property type="entry name" value="DUF1579"/>
</dbReference>
<dbReference type="RefSeq" id="WP_103247691.1">
    <property type="nucleotide sequence ID" value="NZ_PPED02000004.1"/>
</dbReference>
<dbReference type="PROSITE" id="PS51257">
    <property type="entry name" value="PROKAR_LIPOPROTEIN"/>
    <property type="match status" value="1"/>
</dbReference>
<organism evidence="1 2">
    <name type="scientific">Chryseobacterium phosphatilyticum</name>
    <dbReference type="NCBI Taxonomy" id="475075"/>
    <lineage>
        <taxon>Bacteria</taxon>
        <taxon>Pseudomonadati</taxon>
        <taxon>Bacteroidota</taxon>
        <taxon>Flavobacteriia</taxon>
        <taxon>Flavobacteriales</taxon>
        <taxon>Weeksellaceae</taxon>
        <taxon>Chryseobacterium group</taxon>
        <taxon>Chryseobacterium</taxon>
    </lineage>
</organism>
<dbReference type="OrthoDB" id="277821at2"/>